<evidence type="ECO:0000313" key="4">
    <source>
        <dbReference type="Proteomes" id="UP000092993"/>
    </source>
</evidence>
<sequence length="569" mass="64915">MHIHTPNAHIPTMTSAKTTAFAKIQFLPEERRLGKTNWLEWKKEVYYILINLDLEGHVDGSEPCPAPIVVVTPAQAASGTTSTMPAMSNTVNQAEIDAWKSVDRKIRGYLITNIKNFLSCGIFDEGKTAKEVWDELCAKREKRSAHMAADAERYLEALVCPEGGDVNAHFDELWRRWYILKQSGSVWTEERFVIAICESLPPSYDATVSAISESASTYDPQGAMDAVLRKVTLQRKRAGLGPGDPFGGQDDISDEVPKDGQPHWELQWIWIELKKDGNTDDPWSDDEDSAFEVDAMHKNKIRGQLIVYAEMAMNQQQRTHLYSVLVMHHFARLIRWDHSGAVISEKFDLLEEPETLSMFFWQFAHATDDGQGYDPSAQLLGPRTKFYRLMDEMAEMSLDGPFDYIRELFDKSLADDWPRYNLTVEDEEKETRYYLVGKPLSVAPGLVGRGTRSYVAWDIKEDGAPTGANEQHMNDVVQDEELQPEEQNQDQDEEHDQEHDEDHNEDEDQDEEKRSDKEPNEVQEEEWMPTDDGHPLGILPWRCGYTDHCNTGHLEGHATELVLLQLSQA</sequence>
<name>A0A1C7ML42_GRIFR</name>
<evidence type="ECO:0000313" key="3">
    <source>
        <dbReference type="EMBL" id="OBZ77570.1"/>
    </source>
</evidence>
<reference evidence="3 4" key="1">
    <citation type="submission" date="2016-03" db="EMBL/GenBank/DDBJ databases">
        <title>Whole genome sequencing of Grifola frondosa 9006-11.</title>
        <authorList>
            <person name="Min B."/>
            <person name="Park H."/>
            <person name="Kim J.-G."/>
            <person name="Cho H."/>
            <person name="Oh Y.-L."/>
            <person name="Kong W.-S."/>
            <person name="Choi I.-G."/>
        </authorList>
    </citation>
    <scope>NUCLEOTIDE SEQUENCE [LARGE SCALE GENOMIC DNA]</scope>
    <source>
        <strain evidence="3 4">9006-11</strain>
    </source>
</reference>
<gene>
    <name evidence="3" type="ORF">A0H81_01933</name>
</gene>
<protein>
    <recommendedName>
        <fullName evidence="2">Fungal-type protein kinase domain-containing protein</fullName>
    </recommendedName>
</protein>
<dbReference type="Pfam" id="PF14223">
    <property type="entry name" value="Retrotran_gag_2"/>
    <property type="match status" value="1"/>
</dbReference>
<evidence type="ECO:0000256" key="1">
    <source>
        <dbReference type="SAM" id="MobiDB-lite"/>
    </source>
</evidence>
<dbReference type="Pfam" id="PF17667">
    <property type="entry name" value="Pkinase_fungal"/>
    <property type="match status" value="1"/>
</dbReference>
<dbReference type="Proteomes" id="UP000092993">
    <property type="component" value="Unassembled WGS sequence"/>
</dbReference>
<comment type="caution">
    <text evidence="3">The sequence shown here is derived from an EMBL/GenBank/DDBJ whole genome shotgun (WGS) entry which is preliminary data.</text>
</comment>
<accession>A0A1C7ML42</accession>
<evidence type="ECO:0000259" key="2">
    <source>
        <dbReference type="Pfam" id="PF17667"/>
    </source>
</evidence>
<dbReference type="AlphaFoldDB" id="A0A1C7ML42"/>
<feature type="compositionally biased region" description="Acidic residues" evidence="1">
    <location>
        <begin position="480"/>
        <end position="495"/>
    </location>
</feature>
<organism evidence="3 4">
    <name type="scientific">Grifola frondosa</name>
    <name type="common">Maitake</name>
    <name type="synonym">Polyporus frondosus</name>
    <dbReference type="NCBI Taxonomy" id="5627"/>
    <lineage>
        <taxon>Eukaryota</taxon>
        <taxon>Fungi</taxon>
        <taxon>Dikarya</taxon>
        <taxon>Basidiomycota</taxon>
        <taxon>Agaricomycotina</taxon>
        <taxon>Agaricomycetes</taxon>
        <taxon>Polyporales</taxon>
        <taxon>Grifolaceae</taxon>
        <taxon>Grifola</taxon>
    </lineage>
</organism>
<dbReference type="InterPro" id="IPR040976">
    <property type="entry name" value="Pkinase_fungal"/>
</dbReference>
<feature type="domain" description="Fungal-type protein kinase" evidence="2">
    <location>
        <begin position="302"/>
        <end position="457"/>
    </location>
</feature>
<keyword evidence="4" id="KW-1185">Reference proteome</keyword>
<feature type="compositionally biased region" description="Basic and acidic residues" evidence="1">
    <location>
        <begin position="511"/>
        <end position="520"/>
    </location>
</feature>
<proteinExistence type="predicted"/>
<feature type="region of interest" description="Disordered" evidence="1">
    <location>
        <begin position="480"/>
        <end position="533"/>
    </location>
</feature>
<dbReference type="OrthoDB" id="2754604at2759"/>
<dbReference type="EMBL" id="LUGG01000002">
    <property type="protein sequence ID" value="OBZ77570.1"/>
    <property type="molecule type" value="Genomic_DNA"/>
</dbReference>